<comment type="caution">
    <text evidence="5">The sequence shown here is derived from an EMBL/GenBank/DDBJ whole genome shotgun (WGS) entry which is preliminary data.</text>
</comment>
<keyword evidence="4" id="KW-0732">Signal</keyword>
<gene>
    <name evidence="5" type="ORF">ACHAWO_004642</name>
</gene>
<feature type="transmembrane region" description="Helical" evidence="3">
    <location>
        <begin position="647"/>
        <end position="673"/>
    </location>
</feature>
<keyword evidence="1" id="KW-0175">Coiled coil</keyword>
<feature type="coiled-coil region" evidence="1">
    <location>
        <begin position="383"/>
        <end position="442"/>
    </location>
</feature>
<keyword evidence="3" id="KW-1133">Transmembrane helix</keyword>
<feature type="signal peptide" evidence="4">
    <location>
        <begin position="1"/>
        <end position="31"/>
    </location>
</feature>
<evidence type="ECO:0000256" key="1">
    <source>
        <dbReference type="SAM" id="Coils"/>
    </source>
</evidence>
<evidence type="ECO:0000256" key="3">
    <source>
        <dbReference type="SAM" id="Phobius"/>
    </source>
</evidence>
<name>A0ABD3MS13_9STRA</name>
<evidence type="ECO:0000256" key="4">
    <source>
        <dbReference type="SAM" id="SignalP"/>
    </source>
</evidence>
<keyword evidence="3" id="KW-0472">Membrane</keyword>
<feature type="region of interest" description="Disordered" evidence="2">
    <location>
        <begin position="689"/>
        <end position="721"/>
    </location>
</feature>
<organism evidence="5 6">
    <name type="scientific">Cyclotella atomus</name>
    <dbReference type="NCBI Taxonomy" id="382360"/>
    <lineage>
        <taxon>Eukaryota</taxon>
        <taxon>Sar</taxon>
        <taxon>Stramenopiles</taxon>
        <taxon>Ochrophyta</taxon>
        <taxon>Bacillariophyta</taxon>
        <taxon>Coscinodiscophyceae</taxon>
        <taxon>Thalassiosirophycidae</taxon>
        <taxon>Stephanodiscales</taxon>
        <taxon>Stephanodiscaceae</taxon>
        <taxon>Cyclotella</taxon>
    </lineage>
</organism>
<feature type="chain" id="PRO_5044808844" evidence="4">
    <location>
        <begin position="32"/>
        <end position="721"/>
    </location>
</feature>
<keyword evidence="3" id="KW-0812">Transmembrane</keyword>
<protein>
    <submittedName>
        <fullName evidence="5">Uncharacterized protein</fullName>
    </submittedName>
</protein>
<dbReference type="AlphaFoldDB" id="A0ABD3MS13"/>
<reference evidence="5 6" key="1">
    <citation type="submission" date="2024-10" db="EMBL/GenBank/DDBJ databases">
        <title>Updated reference genomes for cyclostephanoid diatoms.</title>
        <authorList>
            <person name="Roberts W.R."/>
            <person name="Alverson A.J."/>
        </authorList>
    </citation>
    <scope>NUCLEOTIDE SEQUENCE [LARGE SCALE GENOMIC DNA]</scope>
    <source>
        <strain evidence="5 6">AJA010-31</strain>
    </source>
</reference>
<dbReference type="Proteomes" id="UP001530400">
    <property type="component" value="Unassembled WGS sequence"/>
</dbReference>
<dbReference type="EMBL" id="JALLPJ020001385">
    <property type="protein sequence ID" value="KAL3766467.1"/>
    <property type="molecule type" value="Genomic_DNA"/>
</dbReference>
<sequence>MLAAAKITRRQLKAPLLIALAALFLASSSSAIDLSKAFGGRKNGGDNGDQKAADDAIANAKKLVDDMNDASTGTITSYQPNREKEPVSCNDIMAKALVVANEEKAAVIEERDSVVKAASLLSDRIDELGKQLQAANKQIETLKGELDKADVTTTEKLKEQAAKSNEHMQMLSEDLRDVQSKADKEIKEMKDFVSEAQKNAADAINNEREKSKNELEKLRNSTETKISAIKENCYNQVTAAEKDRNQQVNAAERKIKDIEDKAAKEIKEAADEADKLVKKAKKEADEKIAAISAHAAADREEMAKQLNKKSEDFEMQIKQYVKEMAAKFEEEKRSAAEHIREAHVHANMRVKHSQEKLHQDKLKMTEVIKQVHETAGLRVKQAQDELGRAIEETEAKVKALKEEKENMKMMFDEAMKDASEKEKELIAKIAEASKSSSDLKNEITFWKQTHDSQSYCNMTLLRQDSGKIVARGIQNARNGLEVSQEFLVDLFGKQLENVQRISGEVTLYIQKELIPSIQLTIDNGRGKAIALYDEHVAEVVDKKVIPVYNEHIYPVYNQHIEPAYKKHVAPLVKTIEKEAAVAIEKSQKEAQKARSSAATLIKQSSSSAIKLIEEKEADGFLPSWFLQKLKETSKDGERVVDMLCKGLFILVVILCRSLIYRVIGSVLSIVWFFCPLRLFVRRDGDINQDPASSNTPLPRDNGKNGTKSTGSKVPGKKVKMY</sequence>
<proteinExistence type="predicted"/>
<accession>A0ABD3MS13</accession>
<evidence type="ECO:0000313" key="6">
    <source>
        <dbReference type="Proteomes" id="UP001530400"/>
    </source>
</evidence>
<evidence type="ECO:0000256" key="2">
    <source>
        <dbReference type="SAM" id="MobiDB-lite"/>
    </source>
</evidence>
<evidence type="ECO:0000313" key="5">
    <source>
        <dbReference type="EMBL" id="KAL3766467.1"/>
    </source>
</evidence>
<keyword evidence="6" id="KW-1185">Reference proteome</keyword>
<feature type="coiled-coil region" evidence="1">
    <location>
        <begin position="118"/>
        <end position="323"/>
    </location>
</feature>